<dbReference type="InterPro" id="IPR050155">
    <property type="entry name" value="HAD-like_hydrolase_sf"/>
</dbReference>
<dbReference type="InterPro" id="IPR036412">
    <property type="entry name" value="HAD-like_sf"/>
</dbReference>
<keyword evidence="2" id="KW-1185">Reference proteome</keyword>
<dbReference type="STRING" id="2741.SAMN04489866_11040"/>
<dbReference type="SFLD" id="SFLDG01135">
    <property type="entry name" value="C1.5.6:_HAD__Beta-PGM__Phospha"/>
    <property type="match status" value="1"/>
</dbReference>
<dbReference type="InterPro" id="IPR023198">
    <property type="entry name" value="PGP-like_dom2"/>
</dbReference>
<dbReference type="PANTHER" id="PTHR43434">
    <property type="entry name" value="PHOSPHOGLYCOLATE PHOSPHATASE"/>
    <property type="match status" value="1"/>
</dbReference>
<accession>A0A1G6YRR1</accession>
<dbReference type="GO" id="GO:0008967">
    <property type="term" value="F:phosphoglycolate phosphatase activity"/>
    <property type="evidence" value="ECO:0007669"/>
    <property type="project" value="TreeGrafter"/>
</dbReference>
<evidence type="ECO:0000313" key="1">
    <source>
        <dbReference type="EMBL" id="SDD92345.1"/>
    </source>
</evidence>
<dbReference type="SFLD" id="SFLDS00003">
    <property type="entry name" value="Haloacid_Dehalogenase"/>
    <property type="match status" value="1"/>
</dbReference>
<sequence length="216" mass="24156">MTVKGIVFDLDGTLLDTLNDLADAVNAALRDFSFPERRLEEVRRFVGNGVGNLIRQAVPDHTDAETIAQVHEHFMKYYMNGLMNKTKPYPGIVDLLETLKLSGYRLGVLSNKPHKATQDLIQHYFPDVFDLVLGHRAEAPRKPDPTVLLQMPAAFNLSAEEVCYIGDSEVDVATTLAADLRGIFCLWGFRSENELRSAGGECFIHEPGELLQHLFV</sequence>
<proteinExistence type="predicted"/>
<dbReference type="Gene3D" id="1.10.150.240">
    <property type="entry name" value="Putative phosphatase, domain 2"/>
    <property type="match status" value="1"/>
</dbReference>
<dbReference type="NCBIfam" id="TIGR01549">
    <property type="entry name" value="HAD-SF-IA-v1"/>
    <property type="match status" value="1"/>
</dbReference>
<dbReference type="OrthoDB" id="9792518at2"/>
<reference evidence="1 2" key="1">
    <citation type="submission" date="2016-10" db="EMBL/GenBank/DDBJ databases">
        <authorList>
            <person name="de Groot N.N."/>
        </authorList>
    </citation>
    <scope>NUCLEOTIDE SEQUENCE [LARGE SCALE GENOMIC DNA]</scope>
    <source>
        <strain evidence="1 2">DSM 20475</strain>
    </source>
</reference>
<dbReference type="InterPro" id="IPR006439">
    <property type="entry name" value="HAD-SF_hydro_IA"/>
</dbReference>
<name>A0A1G6YRR1_PEPNI</name>
<dbReference type="Pfam" id="PF13419">
    <property type="entry name" value="HAD_2"/>
    <property type="match status" value="1"/>
</dbReference>
<dbReference type="PANTHER" id="PTHR43434:SF1">
    <property type="entry name" value="PHOSPHOGLYCOLATE PHOSPHATASE"/>
    <property type="match status" value="1"/>
</dbReference>
<dbReference type="GO" id="GO:0005829">
    <property type="term" value="C:cytosol"/>
    <property type="evidence" value="ECO:0007669"/>
    <property type="project" value="TreeGrafter"/>
</dbReference>
<protein>
    <submittedName>
        <fullName evidence="1">Phosphoglycolate phosphatase</fullName>
    </submittedName>
</protein>
<organism evidence="1 2">
    <name type="scientific">Peptococcus niger</name>
    <dbReference type="NCBI Taxonomy" id="2741"/>
    <lineage>
        <taxon>Bacteria</taxon>
        <taxon>Bacillati</taxon>
        <taxon>Bacillota</taxon>
        <taxon>Clostridia</taxon>
        <taxon>Eubacteriales</taxon>
        <taxon>Peptococcaceae</taxon>
        <taxon>Peptococcus</taxon>
    </lineage>
</organism>
<dbReference type="EMBL" id="FNAF01000010">
    <property type="protein sequence ID" value="SDD92345.1"/>
    <property type="molecule type" value="Genomic_DNA"/>
</dbReference>
<dbReference type="Gene3D" id="3.40.50.1000">
    <property type="entry name" value="HAD superfamily/HAD-like"/>
    <property type="match status" value="1"/>
</dbReference>
<dbReference type="InterPro" id="IPR023214">
    <property type="entry name" value="HAD_sf"/>
</dbReference>
<dbReference type="Proteomes" id="UP000198995">
    <property type="component" value="Unassembled WGS sequence"/>
</dbReference>
<dbReference type="InterPro" id="IPR041492">
    <property type="entry name" value="HAD_2"/>
</dbReference>
<gene>
    <name evidence="1" type="ORF">SAMN04489866_11040</name>
</gene>
<dbReference type="RefSeq" id="WP_091792136.1">
    <property type="nucleotide sequence ID" value="NZ_FNAF01000010.1"/>
</dbReference>
<dbReference type="SFLD" id="SFLDG01129">
    <property type="entry name" value="C1.5:_HAD__Beta-PGM__Phosphata"/>
    <property type="match status" value="1"/>
</dbReference>
<dbReference type="GO" id="GO:0006281">
    <property type="term" value="P:DNA repair"/>
    <property type="evidence" value="ECO:0007669"/>
    <property type="project" value="TreeGrafter"/>
</dbReference>
<dbReference type="PRINTS" id="PR00413">
    <property type="entry name" value="HADHALOGNASE"/>
</dbReference>
<dbReference type="AlphaFoldDB" id="A0A1G6YRR1"/>
<dbReference type="SUPFAM" id="SSF56784">
    <property type="entry name" value="HAD-like"/>
    <property type="match status" value="1"/>
</dbReference>
<evidence type="ECO:0000313" key="2">
    <source>
        <dbReference type="Proteomes" id="UP000198995"/>
    </source>
</evidence>